<evidence type="ECO:0000313" key="2">
    <source>
        <dbReference type="EMBL" id="CAG8955069.1"/>
    </source>
</evidence>
<dbReference type="AlphaFoldDB" id="A0A9N9PIX3"/>
<comment type="caution">
    <text evidence="2">The sequence shown here is derived from an EMBL/GenBank/DDBJ whole genome shotgun (WGS) entry which is preliminary data.</text>
</comment>
<dbReference type="EMBL" id="CAJVRL010000060">
    <property type="protein sequence ID" value="CAG8955069.1"/>
    <property type="molecule type" value="Genomic_DNA"/>
</dbReference>
<accession>A0A9N9PIX3</accession>
<keyword evidence="3" id="KW-1185">Reference proteome</keyword>
<proteinExistence type="predicted"/>
<gene>
    <name evidence="2" type="ORF">HYFRA_00007083</name>
</gene>
<sequence length="102" mass="11035">MGDTPPPPPALRTSQWEKNQHHQSYKISTTPTLRAMTGQLLVGQLLRSKTGLPAMCKPGSDAVQCWTVAPPPTENSALRFPRKAPSLSASVLVFLLDPATFP</sequence>
<dbReference type="Proteomes" id="UP000696280">
    <property type="component" value="Unassembled WGS sequence"/>
</dbReference>
<feature type="region of interest" description="Disordered" evidence="1">
    <location>
        <begin position="1"/>
        <end position="26"/>
    </location>
</feature>
<protein>
    <submittedName>
        <fullName evidence="2">Uncharacterized protein</fullName>
    </submittedName>
</protein>
<name>A0A9N9PIX3_9HELO</name>
<evidence type="ECO:0000313" key="3">
    <source>
        <dbReference type="Proteomes" id="UP000696280"/>
    </source>
</evidence>
<organism evidence="2 3">
    <name type="scientific">Hymenoscyphus fraxineus</name>
    <dbReference type="NCBI Taxonomy" id="746836"/>
    <lineage>
        <taxon>Eukaryota</taxon>
        <taxon>Fungi</taxon>
        <taxon>Dikarya</taxon>
        <taxon>Ascomycota</taxon>
        <taxon>Pezizomycotina</taxon>
        <taxon>Leotiomycetes</taxon>
        <taxon>Helotiales</taxon>
        <taxon>Helotiaceae</taxon>
        <taxon>Hymenoscyphus</taxon>
    </lineage>
</organism>
<evidence type="ECO:0000256" key="1">
    <source>
        <dbReference type="SAM" id="MobiDB-lite"/>
    </source>
</evidence>
<reference evidence="2" key="1">
    <citation type="submission" date="2021-07" db="EMBL/GenBank/DDBJ databases">
        <authorList>
            <person name="Durling M."/>
        </authorList>
    </citation>
    <scope>NUCLEOTIDE SEQUENCE</scope>
</reference>
<feature type="compositionally biased region" description="Pro residues" evidence="1">
    <location>
        <begin position="1"/>
        <end position="10"/>
    </location>
</feature>